<dbReference type="GO" id="GO:0016628">
    <property type="term" value="F:oxidoreductase activity, acting on the CH-CH group of donors, NAD or NADP as acceptor"/>
    <property type="evidence" value="ECO:0007669"/>
    <property type="project" value="InterPro"/>
</dbReference>
<sequence length="462" mass="50127">MLPELPTPPASVAPPAPCDRMQDSVGVWSSLGPSSTADTPPPESVNEEFFHSELEPLSPVSASEPPLVAVIGVGYVGLHLVTTFAAKFAVLAYDVSKARLESLVDDMAAYPSVTLTADPAQLARATHFLVAVPTTLRPENKREIDTSFVRAALTTVGTYARPGATVVVESSVGVGMTRKLLGNLMRSRNLKAGMSPERVDPGRTDPPVSTIPKLISGLDDITPHSLSSIHALYARVFAHVVPVSSPEVAEMTKLYENCQRMVNIAYANEMADACAALGIDAFEVARAAATKPFGYAAYTPSLGVGGHCIPVNPYYLLQSCAFPLLEQAAEKMWRRPGEVGDRAMREVCARMRREEGEERRKRWPRVLVVGVGFKAGQKVLSCSPGIALMKHLLQEWDVDVVFADPLVGEEQVPFAPRLDVEREWNVEGLSGFDLIVVAIRQHGLDFRVLEQLEEGVVKWCCA</sequence>
<dbReference type="InterPro" id="IPR017476">
    <property type="entry name" value="UDP-Glc/GDP-Man"/>
</dbReference>
<gene>
    <name evidence="6" type="primary">wbpA_1</name>
    <name evidence="6" type="ORF">DIS24_g12371</name>
</gene>
<reference evidence="6" key="1">
    <citation type="submission" date="2023-06" db="EMBL/GenBank/DDBJ databases">
        <title>Multi-omics analyses reveal the molecular pathogenesis toolkit of Lasiodiplodia hormozganensis, a cross-kingdom pathogen.</title>
        <authorList>
            <person name="Felix C."/>
            <person name="Meneses R."/>
            <person name="Goncalves M.F.M."/>
            <person name="Tilleman L."/>
            <person name="Duarte A.S."/>
            <person name="Jorrin-Novo J.V."/>
            <person name="Van De Peer Y."/>
            <person name="Deforce D."/>
            <person name="Van Nieuwerburgh F."/>
            <person name="Esteves A.C."/>
            <person name="Alves A."/>
        </authorList>
    </citation>
    <scope>NUCLEOTIDE SEQUENCE</scope>
    <source>
        <strain evidence="6">CBS 339.90</strain>
    </source>
</reference>
<keyword evidence="7" id="KW-1185">Reference proteome</keyword>
<organism evidence="6 7">
    <name type="scientific">Lasiodiplodia hormozganensis</name>
    <dbReference type="NCBI Taxonomy" id="869390"/>
    <lineage>
        <taxon>Eukaryota</taxon>
        <taxon>Fungi</taxon>
        <taxon>Dikarya</taxon>
        <taxon>Ascomycota</taxon>
        <taxon>Pezizomycotina</taxon>
        <taxon>Dothideomycetes</taxon>
        <taxon>Dothideomycetes incertae sedis</taxon>
        <taxon>Botryosphaeriales</taxon>
        <taxon>Botryosphaeriaceae</taxon>
        <taxon>Lasiodiplodia</taxon>
    </lineage>
</organism>
<evidence type="ECO:0000259" key="4">
    <source>
        <dbReference type="Pfam" id="PF00984"/>
    </source>
</evidence>
<dbReference type="PANTHER" id="PTHR43491">
    <property type="entry name" value="UDP-N-ACETYL-D-MANNOSAMINE DEHYDROGENASE"/>
    <property type="match status" value="1"/>
</dbReference>
<evidence type="ECO:0000313" key="7">
    <source>
        <dbReference type="Proteomes" id="UP001175001"/>
    </source>
</evidence>
<evidence type="ECO:0000256" key="2">
    <source>
        <dbReference type="PIRNR" id="PIRNR000124"/>
    </source>
</evidence>
<dbReference type="InterPro" id="IPR036291">
    <property type="entry name" value="NAD(P)-bd_dom_sf"/>
</dbReference>
<proteinExistence type="inferred from homology"/>
<dbReference type="GO" id="GO:0016616">
    <property type="term" value="F:oxidoreductase activity, acting on the CH-OH group of donors, NAD or NADP as acceptor"/>
    <property type="evidence" value="ECO:0007669"/>
    <property type="project" value="InterPro"/>
</dbReference>
<comment type="similarity">
    <text evidence="1 2">Belongs to the UDP-glucose/GDP-mannose dehydrogenase family.</text>
</comment>
<dbReference type="PANTHER" id="PTHR43491:SF2">
    <property type="entry name" value="UDP-N-ACETYL-D-MANNOSAMINE DEHYDROGENASE"/>
    <property type="match status" value="1"/>
</dbReference>
<dbReference type="SUPFAM" id="SSF51735">
    <property type="entry name" value="NAD(P)-binding Rossmann-fold domains"/>
    <property type="match status" value="1"/>
</dbReference>
<dbReference type="GO" id="GO:0000271">
    <property type="term" value="P:polysaccharide biosynthetic process"/>
    <property type="evidence" value="ECO:0007669"/>
    <property type="project" value="InterPro"/>
</dbReference>
<dbReference type="PIRSF" id="PIRSF000124">
    <property type="entry name" value="UDPglc_GDPman_dh"/>
    <property type="match status" value="1"/>
</dbReference>
<evidence type="ECO:0000313" key="6">
    <source>
        <dbReference type="EMBL" id="KAK0609253.1"/>
    </source>
</evidence>
<dbReference type="InterPro" id="IPR036220">
    <property type="entry name" value="UDP-Glc/GDP-Man_DH_C_sf"/>
</dbReference>
<dbReference type="Pfam" id="PF03721">
    <property type="entry name" value="UDPG_MGDP_dh_N"/>
    <property type="match status" value="1"/>
</dbReference>
<feature type="compositionally biased region" description="Pro residues" evidence="3">
    <location>
        <begin position="1"/>
        <end position="17"/>
    </location>
</feature>
<dbReference type="Proteomes" id="UP001175001">
    <property type="component" value="Unassembled WGS sequence"/>
</dbReference>
<evidence type="ECO:0000259" key="5">
    <source>
        <dbReference type="Pfam" id="PF03721"/>
    </source>
</evidence>
<dbReference type="NCBIfam" id="TIGR03026">
    <property type="entry name" value="NDP-sugDHase"/>
    <property type="match status" value="1"/>
</dbReference>
<dbReference type="Pfam" id="PF00984">
    <property type="entry name" value="UDPG_MGDP_dh"/>
    <property type="match status" value="1"/>
</dbReference>
<comment type="caution">
    <text evidence="6">The sequence shown here is derived from an EMBL/GenBank/DDBJ whole genome shotgun (WGS) entry which is preliminary data.</text>
</comment>
<dbReference type="InterPro" id="IPR028359">
    <property type="entry name" value="UDP_ManNAc/GlcNAc_DH"/>
</dbReference>
<feature type="region of interest" description="Disordered" evidence="3">
    <location>
        <begin position="1"/>
        <end position="45"/>
    </location>
</feature>
<dbReference type="EMBL" id="JAUJDW010000260">
    <property type="protein sequence ID" value="KAK0609253.1"/>
    <property type="molecule type" value="Genomic_DNA"/>
</dbReference>
<dbReference type="SUPFAM" id="SSF52413">
    <property type="entry name" value="UDP-glucose/GDP-mannose dehydrogenase C-terminal domain"/>
    <property type="match status" value="1"/>
</dbReference>
<dbReference type="Gene3D" id="3.40.50.720">
    <property type="entry name" value="NAD(P)-binding Rossmann-like Domain"/>
    <property type="match status" value="2"/>
</dbReference>
<name>A0AA39WA06_9PEZI</name>
<dbReference type="InterPro" id="IPR008927">
    <property type="entry name" value="6-PGluconate_DH-like_C_sf"/>
</dbReference>
<dbReference type="PIRSF" id="PIRSF500136">
    <property type="entry name" value="UDP_ManNAc_DH"/>
    <property type="match status" value="1"/>
</dbReference>
<feature type="domain" description="UDP-glucose/GDP-mannose dehydrogenase N-terminal" evidence="5">
    <location>
        <begin position="100"/>
        <end position="220"/>
    </location>
</feature>
<dbReference type="SUPFAM" id="SSF48179">
    <property type="entry name" value="6-phosphogluconate dehydrogenase C-terminal domain-like"/>
    <property type="match status" value="1"/>
</dbReference>
<evidence type="ECO:0000256" key="3">
    <source>
        <dbReference type="SAM" id="MobiDB-lite"/>
    </source>
</evidence>
<dbReference type="GO" id="GO:0051287">
    <property type="term" value="F:NAD binding"/>
    <property type="evidence" value="ECO:0007669"/>
    <property type="project" value="InterPro"/>
</dbReference>
<evidence type="ECO:0000256" key="1">
    <source>
        <dbReference type="ARBA" id="ARBA00006601"/>
    </source>
</evidence>
<dbReference type="InterPro" id="IPR001732">
    <property type="entry name" value="UDP-Glc/GDP-Man_DH_N"/>
</dbReference>
<feature type="domain" description="UDP-glucose/GDP-mannose dehydrogenase dimerisation" evidence="4">
    <location>
        <begin position="248"/>
        <end position="320"/>
    </location>
</feature>
<dbReference type="InterPro" id="IPR014026">
    <property type="entry name" value="UDP-Glc/GDP-Man_DH_dimer"/>
</dbReference>
<dbReference type="AlphaFoldDB" id="A0AA39WA06"/>
<protein>
    <submittedName>
        <fullName evidence="6">UDP-N-acetyl-D-glucosamine 6-dehydrogenase</fullName>
    </submittedName>
</protein>
<accession>A0AA39WA06</accession>